<feature type="coiled-coil region" evidence="10">
    <location>
        <begin position="176"/>
        <end position="203"/>
    </location>
</feature>
<accession>A0A850T8L9</accession>
<sequence>MATKDNLGSIINVDKLQSIMDDFHKLTGMVTAILDMEGNVIESTGWQDICTKFHRVHPITKKNCTESDLYLVKNIKYGEYIEYQCKNGLWDVVTPLYIGNKHVGNIYTGQFFYEGDPVDENRFIKQAETYGFDKELYLDAFRRIPRYNRKTIKDLMSFLVKFTSYVSNVSYSNLKLETEIYDRKQAEDELRKSERRFQRAMNASQDGIYDWDLETKDIYYSPGWKRMLGYEPDELPNDFSVWEKLTHPDDLKSSWNMMNEVIDGKRDRFEIEFRMEHKNGHWVDILSRSNLYTDDLNGKIRVVGTHVDISEIKKIERELRAKEEEHWAILETAMDGFWIVDTTGRFLEVNATYCEMSGYSEEELLHMDISAVEDVETSVDIGAHMQKVLAEGQDRFESRHRRKDGTVFDVEVSVQKRPLDEPQCVVFIRDITERKCSELDLLESKTRFKALHNASFGGIVIHDQGVILECNQGLSEMMGYEYSELIGMDGLLLIAEQSREKVKNNIRTGYEKPYEAFGLRKNGEEFPMHLEARNVPYKGKKVRTVEFRDLTEQKQAETEKEKLQAQLSQAQKMESVGRLAGGVAHDFNNMLNIILGNTEMAIEDIAPDNPVHGNLGEIFSAAKRSADITRQLLAFSRKQTIAPKVLNINDTIKSMLRMLRRLIGEDIDLAWLPGENIRQVRMDPSQIDQILANLCVNARDAIADVGKITIETGNTTFDSAYCATHSGFVAGDFVLMAVSDDGCGMDQETISNIFEPFFSTKEIGKGTGLGLATVYGIVKQNEGFINVYSEPDQGTTFRIYLPRYLAENENLKKKTSDKINLDGTETILLVEDEPSILKMTRMMLERNGYKILTASTPGEAISIAREHPGKIHLLMTDVVMPEMNGRDLAKNILSLHPNLKRLFMSGYTANVIAHHGVLDEGVNFIQKPFSKQDLAIKIREVLDGAES</sequence>
<dbReference type="GO" id="GO:0006355">
    <property type="term" value="P:regulation of DNA-templated transcription"/>
    <property type="evidence" value="ECO:0007669"/>
    <property type="project" value="InterPro"/>
</dbReference>
<dbReference type="InterPro" id="IPR036097">
    <property type="entry name" value="HisK_dim/P_sf"/>
</dbReference>
<dbReference type="EMBL" id="JACADJ010000047">
    <property type="protein sequence ID" value="NWH05832.1"/>
    <property type="molecule type" value="Genomic_DNA"/>
</dbReference>
<organism evidence="15 16">
    <name type="scientific">Desulfobacter latus</name>
    <dbReference type="NCBI Taxonomy" id="2292"/>
    <lineage>
        <taxon>Bacteria</taxon>
        <taxon>Pseudomonadati</taxon>
        <taxon>Thermodesulfobacteriota</taxon>
        <taxon>Desulfobacteria</taxon>
        <taxon>Desulfobacterales</taxon>
        <taxon>Desulfobacteraceae</taxon>
        <taxon>Desulfobacter</taxon>
    </lineage>
</organism>
<dbReference type="InterPro" id="IPR003594">
    <property type="entry name" value="HATPase_dom"/>
</dbReference>
<protein>
    <recommendedName>
        <fullName evidence="2">histidine kinase</fullName>
        <ecNumber evidence="2">2.7.13.3</ecNumber>
    </recommendedName>
</protein>
<evidence type="ECO:0000256" key="8">
    <source>
        <dbReference type="ARBA" id="ARBA00023012"/>
    </source>
</evidence>
<feature type="domain" description="Response regulatory" evidence="12">
    <location>
        <begin position="826"/>
        <end position="942"/>
    </location>
</feature>
<dbReference type="InterPro" id="IPR013655">
    <property type="entry name" value="PAS_fold_3"/>
</dbReference>
<dbReference type="NCBIfam" id="TIGR00229">
    <property type="entry name" value="sensory_box"/>
    <property type="match status" value="3"/>
</dbReference>
<dbReference type="PROSITE" id="PS50112">
    <property type="entry name" value="PAS"/>
    <property type="match status" value="3"/>
</dbReference>
<dbReference type="SMART" id="SM00091">
    <property type="entry name" value="PAS"/>
    <property type="match status" value="3"/>
</dbReference>
<dbReference type="InterPro" id="IPR000700">
    <property type="entry name" value="PAS-assoc_C"/>
</dbReference>
<dbReference type="GO" id="GO:0005524">
    <property type="term" value="F:ATP binding"/>
    <property type="evidence" value="ECO:0007669"/>
    <property type="project" value="UniProtKB-KW"/>
</dbReference>
<dbReference type="SMART" id="SM00387">
    <property type="entry name" value="HATPase_c"/>
    <property type="match status" value="1"/>
</dbReference>
<gene>
    <name evidence="15" type="ORF">HXW94_12690</name>
</gene>
<comment type="caution">
    <text evidence="15">The sequence shown here is derived from an EMBL/GenBank/DDBJ whole genome shotgun (WGS) entry which is preliminary data.</text>
</comment>
<dbReference type="SMART" id="SM00448">
    <property type="entry name" value="REC"/>
    <property type="match status" value="1"/>
</dbReference>
<evidence type="ECO:0000256" key="1">
    <source>
        <dbReference type="ARBA" id="ARBA00000085"/>
    </source>
</evidence>
<dbReference type="Pfam" id="PF00072">
    <property type="entry name" value="Response_reg"/>
    <property type="match status" value="1"/>
</dbReference>
<evidence type="ECO:0000256" key="4">
    <source>
        <dbReference type="ARBA" id="ARBA00022679"/>
    </source>
</evidence>
<dbReference type="SMART" id="SM00388">
    <property type="entry name" value="HisKA"/>
    <property type="match status" value="1"/>
</dbReference>
<dbReference type="CDD" id="cd00082">
    <property type="entry name" value="HisKA"/>
    <property type="match status" value="1"/>
</dbReference>
<dbReference type="Pfam" id="PF13426">
    <property type="entry name" value="PAS_9"/>
    <property type="match status" value="1"/>
</dbReference>
<dbReference type="InterPro" id="IPR013767">
    <property type="entry name" value="PAS_fold"/>
</dbReference>
<dbReference type="InterPro" id="IPR018771">
    <property type="entry name" value="PocR_dom"/>
</dbReference>
<name>A0A850T8L9_9BACT</name>
<evidence type="ECO:0000259" key="12">
    <source>
        <dbReference type="PROSITE" id="PS50110"/>
    </source>
</evidence>
<feature type="domain" description="Histidine kinase" evidence="11">
    <location>
        <begin position="582"/>
        <end position="805"/>
    </location>
</feature>
<dbReference type="PROSITE" id="PS50113">
    <property type="entry name" value="PAC"/>
    <property type="match status" value="1"/>
</dbReference>
<feature type="domain" description="PAS" evidence="13">
    <location>
        <begin position="193"/>
        <end position="265"/>
    </location>
</feature>
<evidence type="ECO:0000256" key="3">
    <source>
        <dbReference type="ARBA" id="ARBA00022553"/>
    </source>
</evidence>
<dbReference type="PRINTS" id="PR00344">
    <property type="entry name" value="BCTRLSENSOR"/>
</dbReference>
<evidence type="ECO:0000259" key="13">
    <source>
        <dbReference type="PROSITE" id="PS50112"/>
    </source>
</evidence>
<keyword evidence="3 9" id="KW-0597">Phosphoprotein</keyword>
<feature type="domain" description="PAC" evidence="14">
    <location>
        <begin position="269"/>
        <end position="321"/>
    </location>
</feature>
<dbReference type="InterPro" id="IPR011006">
    <property type="entry name" value="CheY-like_superfamily"/>
</dbReference>
<dbReference type="InterPro" id="IPR035965">
    <property type="entry name" value="PAS-like_dom_sf"/>
</dbReference>
<dbReference type="SMART" id="SM00086">
    <property type="entry name" value="PAC"/>
    <property type="match status" value="3"/>
</dbReference>
<dbReference type="Pfam" id="PF08447">
    <property type="entry name" value="PAS_3"/>
    <property type="match status" value="1"/>
</dbReference>
<evidence type="ECO:0000313" key="15">
    <source>
        <dbReference type="EMBL" id="NWH05832.1"/>
    </source>
</evidence>
<dbReference type="Gene3D" id="1.10.287.130">
    <property type="match status" value="1"/>
</dbReference>
<feature type="domain" description="PAS" evidence="13">
    <location>
        <begin position="322"/>
        <end position="365"/>
    </location>
</feature>
<dbReference type="Gene3D" id="3.40.50.2300">
    <property type="match status" value="1"/>
</dbReference>
<reference evidence="15 16" key="1">
    <citation type="submission" date="2020-06" db="EMBL/GenBank/DDBJ databases">
        <title>High-quality draft genome of sulfate reducer Desulfobacter latus type strain AcrS2 isolated from marine sediment.</title>
        <authorList>
            <person name="Hoppe M."/>
            <person name="Larsen C.K."/>
            <person name="Marshall I.P.G."/>
            <person name="Schramm A."/>
            <person name="Marietou A.G."/>
        </authorList>
    </citation>
    <scope>NUCLEOTIDE SEQUENCE [LARGE SCALE GENOMIC DNA]</scope>
    <source>
        <strain evidence="15 16">AcRS2</strain>
    </source>
</reference>
<dbReference type="CDD" id="cd00130">
    <property type="entry name" value="PAS"/>
    <property type="match status" value="3"/>
</dbReference>
<dbReference type="Gene3D" id="3.30.450.20">
    <property type="entry name" value="PAS domain"/>
    <property type="match status" value="3"/>
</dbReference>
<dbReference type="AlphaFoldDB" id="A0A850T8L9"/>
<keyword evidence="6" id="KW-0418">Kinase</keyword>
<feature type="modified residue" description="4-aspartylphosphate" evidence="9">
    <location>
        <position position="877"/>
    </location>
</feature>
<dbReference type="Pfam" id="PF10114">
    <property type="entry name" value="PocR"/>
    <property type="match status" value="1"/>
</dbReference>
<dbReference type="InterPro" id="IPR001789">
    <property type="entry name" value="Sig_transdc_resp-reg_receiver"/>
</dbReference>
<dbReference type="GO" id="GO:0000155">
    <property type="term" value="F:phosphorelay sensor kinase activity"/>
    <property type="evidence" value="ECO:0007669"/>
    <property type="project" value="InterPro"/>
</dbReference>
<evidence type="ECO:0000256" key="9">
    <source>
        <dbReference type="PROSITE-ProRule" id="PRU00169"/>
    </source>
</evidence>
<dbReference type="Pfam" id="PF00989">
    <property type="entry name" value="PAS"/>
    <property type="match status" value="1"/>
</dbReference>
<dbReference type="Gene3D" id="3.30.565.10">
    <property type="entry name" value="Histidine kinase-like ATPase, C-terminal domain"/>
    <property type="match status" value="1"/>
</dbReference>
<dbReference type="InterPro" id="IPR001610">
    <property type="entry name" value="PAC"/>
</dbReference>
<keyword evidence="10" id="KW-0175">Coiled coil</keyword>
<comment type="catalytic activity">
    <reaction evidence="1">
        <text>ATP + protein L-histidine = ADP + protein N-phospho-L-histidine.</text>
        <dbReference type="EC" id="2.7.13.3"/>
    </reaction>
</comment>
<dbReference type="Proteomes" id="UP000553343">
    <property type="component" value="Unassembled WGS sequence"/>
</dbReference>
<dbReference type="InterPro" id="IPR036890">
    <property type="entry name" value="HATPase_C_sf"/>
</dbReference>
<evidence type="ECO:0000259" key="11">
    <source>
        <dbReference type="PROSITE" id="PS50109"/>
    </source>
</evidence>
<dbReference type="SUPFAM" id="SSF52172">
    <property type="entry name" value="CheY-like"/>
    <property type="match status" value="1"/>
</dbReference>
<dbReference type="SUPFAM" id="SSF55874">
    <property type="entry name" value="ATPase domain of HSP90 chaperone/DNA topoisomerase II/histidine kinase"/>
    <property type="match status" value="1"/>
</dbReference>
<dbReference type="PROSITE" id="PS50110">
    <property type="entry name" value="RESPONSE_REGULATORY"/>
    <property type="match status" value="1"/>
</dbReference>
<dbReference type="InterPro" id="IPR005467">
    <property type="entry name" value="His_kinase_dom"/>
</dbReference>
<evidence type="ECO:0000256" key="2">
    <source>
        <dbReference type="ARBA" id="ARBA00012438"/>
    </source>
</evidence>
<evidence type="ECO:0000259" key="14">
    <source>
        <dbReference type="PROSITE" id="PS50113"/>
    </source>
</evidence>
<dbReference type="InterPro" id="IPR000014">
    <property type="entry name" value="PAS"/>
</dbReference>
<dbReference type="Pfam" id="PF02518">
    <property type="entry name" value="HATPase_c"/>
    <property type="match status" value="1"/>
</dbReference>
<dbReference type="SUPFAM" id="SSF55785">
    <property type="entry name" value="PYP-like sensor domain (PAS domain)"/>
    <property type="match status" value="3"/>
</dbReference>
<dbReference type="PANTHER" id="PTHR43065:SF42">
    <property type="entry name" value="TWO-COMPONENT SENSOR PPRA"/>
    <property type="match status" value="1"/>
</dbReference>
<keyword evidence="4" id="KW-0808">Transferase</keyword>
<dbReference type="PROSITE" id="PS50109">
    <property type="entry name" value="HIS_KIN"/>
    <property type="match status" value="1"/>
</dbReference>
<dbReference type="EC" id="2.7.13.3" evidence="2"/>
<proteinExistence type="predicted"/>
<feature type="domain" description="PAS" evidence="13">
    <location>
        <begin position="459"/>
        <end position="513"/>
    </location>
</feature>
<keyword evidence="5" id="KW-0547">Nucleotide-binding</keyword>
<dbReference type="InterPro" id="IPR004358">
    <property type="entry name" value="Sig_transdc_His_kin-like_C"/>
</dbReference>
<keyword evidence="7" id="KW-0067">ATP-binding</keyword>
<evidence type="ECO:0000256" key="5">
    <source>
        <dbReference type="ARBA" id="ARBA00022741"/>
    </source>
</evidence>
<dbReference type="RefSeq" id="WP_218576709.1">
    <property type="nucleotide sequence ID" value="NZ_JACADJ010000047.1"/>
</dbReference>
<evidence type="ECO:0000256" key="7">
    <source>
        <dbReference type="ARBA" id="ARBA00022840"/>
    </source>
</evidence>
<keyword evidence="8" id="KW-0902">Two-component regulatory system</keyword>
<dbReference type="SUPFAM" id="SSF47384">
    <property type="entry name" value="Homodimeric domain of signal transducing histidine kinase"/>
    <property type="match status" value="1"/>
</dbReference>
<keyword evidence="16" id="KW-1185">Reference proteome</keyword>
<dbReference type="PANTHER" id="PTHR43065">
    <property type="entry name" value="SENSOR HISTIDINE KINASE"/>
    <property type="match status" value="1"/>
</dbReference>
<evidence type="ECO:0000256" key="10">
    <source>
        <dbReference type="SAM" id="Coils"/>
    </source>
</evidence>
<evidence type="ECO:0000313" key="16">
    <source>
        <dbReference type="Proteomes" id="UP000553343"/>
    </source>
</evidence>
<evidence type="ECO:0000256" key="6">
    <source>
        <dbReference type="ARBA" id="ARBA00022777"/>
    </source>
</evidence>
<dbReference type="InterPro" id="IPR003661">
    <property type="entry name" value="HisK_dim/P_dom"/>
</dbReference>